<evidence type="ECO:0000256" key="1">
    <source>
        <dbReference type="ARBA" id="ARBA00007047"/>
    </source>
</evidence>
<dbReference type="InterPro" id="IPR004165">
    <property type="entry name" value="CoA_trans_fam_I"/>
</dbReference>
<proteinExistence type="inferred from homology"/>
<dbReference type="RefSeq" id="WP_091684458.1">
    <property type="nucleotide sequence ID" value="NZ_FOSN01000012.1"/>
</dbReference>
<comment type="similarity">
    <text evidence="1">Belongs to the 3-oxoacid CoA-transferase subunit B family.</text>
</comment>
<dbReference type="SMART" id="SM00882">
    <property type="entry name" value="CoA_trans"/>
    <property type="match status" value="1"/>
</dbReference>
<dbReference type="STRING" id="1612308.SAMN05444581_11255"/>
<sequence>MDSKELIARRVALELRDRTLVNLGIGLPTLVARYVPQGISVAFQSENGIIGFGAPPPTGMEDPHLTDAGGGFISALPGAASFDSGVSFALIRGGHLDMTVLGGLQVDVAGHLANWMVPGKLVPGMGGAMDLVVGAKRVIVAMQHAAKGQAKIVASLSLPATSTRRVSLIVTELAVIEPTEEGLLLRERAPGVSVDEIIAQTGAKLLIIGDVPEMPIVVAERDVA</sequence>
<reference evidence="3 4" key="1">
    <citation type="submission" date="2016-10" db="EMBL/GenBank/DDBJ databases">
        <authorList>
            <person name="de Groot N.N."/>
        </authorList>
    </citation>
    <scope>NUCLEOTIDE SEQUENCE [LARGE SCALE GENOMIC DNA]</scope>
    <source>
        <strain evidence="3 4">NE2</strain>
    </source>
</reference>
<gene>
    <name evidence="3" type="ORF">SAMN05444581_11255</name>
</gene>
<organism evidence="3 4">
    <name type="scientific">Methylocapsa palsarum</name>
    <dbReference type="NCBI Taxonomy" id="1612308"/>
    <lineage>
        <taxon>Bacteria</taxon>
        <taxon>Pseudomonadati</taxon>
        <taxon>Pseudomonadota</taxon>
        <taxon>Alphaproteobacteria</taxon>
        <taxon>Hyphomicrobiales</taxon>
        <taxon>Beijerinckiaceae</taxon>
        <taxon>Methylocapsa</taxon>
    </lineage>
</organism>
<dbReference type="AlphaFoldDB" id="A0A1I4B1E0"/>
<dbReference type="SUPFAM" id="SSF100950">
    <property type="entry name" value="NagB/RpiA/CoA transferase-like"/>
    <property type="match status" value="1"/>
</dbReference>
<evidence type="ECO:0000313" key="3">
    <source>
        <dbReference type="EMBL" id="SFK61977.1"/>
    </source>
</evidence>
<dbReference type="PROSITE" id="PS01274">
    <property type="entry name" value="COA_TRANSF_2"/>
    <property type="match status" value="1"/>
</dbReference>
<evidence type="ECO:0000256" key="2">
    <source>
        <dbReference type="ARBA" id="ARBA00022679"/>
    </source>
</evidence>
<keyword evidence="4" id="KW-1185">Reference proteome</keyword>
<dbReference type="InterPro" id="IPR037171">
    <property type="entry name" value="NagB/RpiA_transferase-like"/>
</dbReference>
<dbReference type="Pfam" id="PF01144">
    <property type="entry name" value="CoA_trans"/>
    <property type="match status" value="1"/>
</dbReference>
<evidence type="ECO:0000313" key="4">
    <source>
        <dbReference type="Proteomes" id="UP000198755"/>
    </source>
</evidence>
<keyword evidence="2 3" id="KW-0808">Transferase</keyword>
<dbReference type="EMBL" id="FOSN01000012">
    <property type="protein sequence ID" value="SFK61977.1"/>
    <property type="molecule type" value="Genomic_DNA"/>
</dbReference>
<dbReference type="Gene3D" id="3.40.1080.10">
    <property type="entry name" value="Glutaconate Coenzyme A-transferase"/>
    <property type="match status" value="1"/>
</dbReference>
<dbReference type="InterPro" id="IPR004164">
    <property type="entry name" value="CoA_transf_AS"/>
</dbReference>
<dbReference type="Proteomes" id="UP000198755">
    <property type="component" value="Unassembled WGS sequence"/>
</dbReference>
<accession>A0A1I4B1E0</accession>
<dbReference type="InterPro" id="IPR012791">
    <property type="entry name" value="3-oxoacid_CoA-transf_B"/>
</dbReference>
<protein>
    <submittedName>
        <fullName evidence="3">Acetate CoA/acetoacetate CoA-transferase beta subunit</fullName>
    </submittedName>
</protein>
<dbReference type="OrthoDB" id="9778604at2"/>
<dbReference type="NCBIfam" id="TIGR02428">
    <property type="entry name" value="pcaJ_scoB_fam"/>
    <property type="match status" value="1"/>
</dbReference>
<dbReference type="PANTHER" id="PTHR13707:SF60">
    <property type="entry name" value="ACETATE COA-TRANSFERASE SUBUNIT ALPHA"/>
    <property type="match status" value="1"/>
</dbReference>
<name>A0A1I4B1E0_9HYPH</name>
<dbReference type="GO" id="GO:0008410">
    <property type="term" value="F:CoA-transferase activity"/>
    <property type="evidence" value="ECO:0007669"/>
    <property type="project" value="InterPro"/>
</dbReference>
<dbReference type="PANTHER" id="PTHR13707">
    <property type="entry name" value="KETOACID-COENZYME A TRANSFERASE"/>
    <property type="match status" value="1"/>
</dbReference>